<protein>
    <submittedName>
        <fullName evidence="2">(diamondback moth) hypothetical protein</fullName>
    </submittedName>
    <submittedName>
        <fullName evidence="3">Fibroin light chain</fullName>
    </submittedName>
</protein>
<keyword evidence="1" id="KW-0732">Signal</keyword>
<keyword evidence="4" id="KW-1185">Reference proteome</keyword>
<dbReference type="GO" id="GO:0005576">
    <property type="term" value="C:extracellular region"/>
    <property type="evidence" value="ECO:0007669"/>
    <property type="project" value="InterPro"/>
</dbReference>
<dbReference type="Proteomes" id="UP000653454">
    <property type="component" value="Unassembled WGS sequence"/>
</dbReference>
<feature type="signal peptide" evidence="1">
    <location>
        <begin position="1"/>
        <end position="16"/>
    </location>
</feature>
<reference evidence="2" key="3">
    <citation type="submission" date="2020-11" db="EMBL/GenBank/DDBJ databases">
        <authorList>
            <person name="Whiteford S."/>
        </authorList>
    </citation>
    <scope>NUCLEOTIDE SEQUENCE</scope>
</reference>
<gene>
    <name evidence="3" type="primary">Fib-L</name>
    <name evidence="2" type="ORF">PLXY2_LOCUS9876</name>
</gene>
<dbReference type="AlphaFoldDB" id="A0A7U3TKS2"/>
<feature type="chain" id="PRO_5036404180" evidence="1">
    <location>
        <begin position="17"/>
        <end position="252"/>
    </location>
</feature>
<dbReference type="InterPro" id="IPR008660">
    <property type="entry name" value="L-fibroin"/>
</dbReference>
<dbReference type="EMBL" id="MN935439">
    <property type="protein sequence ID" value="QQP17685.1"/>
    <property type="molecule type" value="mRNA"/>
</dbReference>
<proteinExistence type="evidence at transcript level"/>
<organism evidence="3">
    <name type="scientific">Plutella xylostella</name>
    <name type="common">Diamondback moth</name>
    <name type="synonym">Plutella maculipennis</name>
    <dbReference type="NCBI Taxonomy" id="51655"/>
    <lineage>
        <taxon>Eukaryota</taxon>
        <taxon>Metazoa</taxon>
        <taxon>Ecdysozoa</taxon>
        <taxon>Arthropoda</taxon>
        <taxon>Hexapoda</taxon>
        <taxon>Insecta</taxon>
        <taxon>Pterygota</taxon>
        <taxon>Neoptera</taxon>
        <taxon>Endopterygota</taxon>
        <taxon>Lepidoptera</taxon>
        <taxon>Glossata</taxon>
        <taxon>Ditrysia</taxon>
        <taxon>Yponomeutoidea</taxon>
        <taxon>Plutellidae</taxon>
        <taxon>Plutella</taxon>
    </lineage>
</organism>
<reference evidence="3" key="1">
    <citation type="journal article" date="2020" name="Front. Physiol.">
        <title>Cocoon-Spinning Behavior and 20-Hydroxyecdysone Regulation of Fibroin Genes in Plutella xylostella.</title>
        <authorList>
            <person name="Shi Y."/>
            <person name="Lin G.L."/>
            <person name="Fu X.L."/>
            <person name="Keller M."/>
            <person name="Smagghe G."/>
            <person name="Liu T.X."/>
        </authorList>
    </citation>
    <scope>NUCLEOTIDE SEQUENCE</scope>
</reference>
<sequence>MLPIVLVLLVAQSAFGAPAVQLSLANFNEVAPSKDNGRLVNRHVSDGAFDLIDRGELNVYTLTAVNVLGDLAGAPDSYSQALAVGQTINLLAELTGPASDGCEYTNIINEAVSGNSGAAQRAYANRLARNIDTIVKFAQNPNAARLAASRNGSCAGGARGFNLEAAWDSILSNASQIGLLNEQYCTVKRLYGATSASSNSAAAALTAASLAPSAYVNEAALGPLANFLRSVASGANPAQAGLAAQRAIRSAV</sequence>
<reference evidence="3" key="2">
    <citation type="submission" date="2020-01" db="EMBL/GenBank/DDBJ databases">
        <authorList>
            <person name="Yan S."/>
        </authorList>
    </citation>
    <scope>NUCLEOTIDE SEQUENCE</scope>
</reference>
<evidence type="ECO:0000313" key="4">
    <source>
        <dbReference type="Proteomes" id="UP000653454"/>
    </source>
</evidence>
<dbReference type="Pfam" id="PF05849">
    <property type="entry name" value="L-fibroin"/>
    <property type="match status" value="1"/>
</dbReference>
<name>A0A7U3TKS2_PLUXY</name>
<dbReference type="CTD" id="693047"/>
<dbReference type="EMBL" id="CAJHNJ030000041">
    <property type="protein sequence ID" value="CAG9130402.1"/>
    <property type="molecule type" value="Genomic_DNA"/>
</dbReference>
<dbReference type="OrthoDB" id="8118339at2759"/>
<evidence type="ECO:0000313" key="2">
    <source>
        <dbReference type="EMBL" id="CAG9130402.1"/>
    </source>
</evidence>
<dbReference type="GeneID" id="105384519"/>
<evidence type="ECO:0000313" key="3">
    <source>
        <dbReference type="EMBL" id="QQP17685.1"/>
    </source>
</evidence>
<dbReference type="KEGG" id="pxy:105384519"/>
<accession>A0A7U3TKS2</accession>
<evidence type="ECO:0000256" key="1">
    <source>
        <dbReference type="SAM" id="SignalP"/>
    </source>
</evidence>